<dbReference type="PANTHER" id="PTHR10744:SF1">
    <property type="entry name" value="SMALL RIBOSOMAL SUBUNIT PROTEIN US17M"/>
    <property type="match status" value="1"/>
</dbReference>
<dbReference type="GO" id="GO:0022627">
    <property type="term" value="C:cytosolic small ribosomal subunit"/>
    <property type="evidence" value="ECO:0007669"/>
    <property type="project" value="UniProtKB-UniRule"/>
</dbReference>
<evidence type="ECO:0000256" key="4">
    <source>
        <dbReference type="ARBA" id="ARBA00022980"/>
    </source>
</evidence>
<organism evidence="8 9">
    <name type="scientific">Trichlorobacter thiogenes</name>
    <dbReference type="NCBI Taxonomy" id="115783"/>
    <lineage>
        <taxon>Bacteria</taxon>
        <taxon>Pseudomonadati</taxon>
        <taxon>Thermodesulfobacteriota</taxon>
        <taxon>Desulfuromonadia</taxon>
        <taxon>Geobacterales</taxon>
        <taxon>Geobacteraceae</taxon>
        <taxon>Trichlorobacter</taxon>
    </lineage>
</organism>
<dbReference type="AlphaFoldDB" id="A0A1T4P6D4"/>
<evidence type="ECO:0000256" key="3">
    <source>
        <dbReference type="ARBA" id="ARBA00022884"/>
    </source>
</evidence>
<dbReference type="InterPro" id="IPR012340">
    <property type="entry name" value="NA-bd_OB-fold"/>
</dbReference>
<dbReference type="PANTHER" id="PTHR10744">
    <property type="entry name" value="40S RIBOSOMAL PROTEIN S11 FAMILY MEMBER"/>
    <property type="match status" value="1"/>
</dbReference>
<dbReference type="InterPro" id="IPR000266">
    <property type="entry name" value="Ribosomal_uS17"/>
</dbReference>
<dbReference type="InterPro" id="IPR019984">
    <property type="entry name" value="Ribosomal_uS17_bact/chlr"/>
</dbReference>
<dbReference type="STRING" id="115783.SAMN02745119_01848"/>
<protein>
    <recommendedName>
        <fullName evidence="6">Small ribosomal subunit protein uS17</fullName>
    </recommendedName>
</protein>
<dbReference type="SMR" id="A0A1T4P6D4"/>
<keyword evidence="2 6" id="KW-0699">rRNA-binding</keyword>
<dbReference type="CDD" id="cd00364">
    <property type="entry name" value="Ribosomal_uS17"/>
    <property type="match status" value="1"/>
</dbReference>
<dbReference type="PRINTS" id="PR00973">
    <property type="entry name" value="RIBOSOMALS17"/>
</dbReference>
<name>A0A1T4P6D4_9BACT</name>
<evidence type="ECO:0000313" key="8">
    <source>
        <dbReference type="EMBL" id="SJZ87009.1"/>
    </source>
</evidence>
<keyword evidence="3 6" id="KW-0694">RNA-binding</keyword>
<accession>A0A1T4P6D4</accession>
<sequence>MGELGHRRTQTGVVVSDKMEKTVVVRVDRLVKHPLYNKYIKRSVKYKVHDEKNSCKAGDKVQIVECRPLSKDKRWALRQILESAA</sequence>
<evidence type="ECO:0000256" key="7">
    <source>
        <dbReference type="RuleBase" id="RU003872"/>
    </source>
</evidence>
<dbReference type="GO" id="GO:0019843">
    <property type="term" value="F:rRNA binding"/>
    <property type="evidence" value="ECO:0007669"/>
    <property type="project" value="UniProtKB-UniRule"/>
</dbReference>
<gene>
    <name evidence="6" type="primary">rpsQ</name>
    <name evidence="8" type="ORF">SAMN02745119_01848</name>
</gene>
<evidence type="ECO:0000256" key="5">
    <source>
        <dbReference type="ARBA" id="ARBA00023274"/>
    </source>
</evidence>
<comment type="subunit">
    <text evidence="6">Part of the 30S ribosomal subunit.</text>
</comment>
<dbReference type="EMBL" id="FUWR01000009">
    <property type="protein sequence ID" value="SJZ87009.1"/>
    <property type="molecule type" value="Genomic_DNA"/>
</dbReference>
<evidence type="ECO:0000256" key="6">
    <source>
        <dbReference type="HAMAP-Rule" id="MF_01345"/>
    </source>
</evidence>
<dbReference type="SUPFAM" id="SSF50249">
    <property type="entry name" value="Nucleic acid-binding proteins"/>
    <property type="match status" value="1"/>
</dbReference>
<dbReference type="HAMAP" id="MF_01345_B">
    <property type="entry name" value="Ribosomal_uS17_B"/>
    <property type="match status" value="1"/>
</dbReference>
<evidence type="ECO:0000256" key="2">
    <source>
        <dbReference type="ARBA" id="ARBA00022730"/>
    </source>
</evidence>
<dbReference type="NCBIfam" id="TIGR03635">
    <property type="entry name" value="uS17_bact"/>
    <property type="match status" value="1"/>
</dbReference>
<dbReference type="Pfam" id="PF00366">
    <property type="entry name" value="Ribosomal_S17"/>
    <property type="match status" value="1"/>
</dbReference>
<keyword evidence="4 6" id="KW-0689">Ribosomal protein</keyword>
<dbReference type="RefSeq" id="WP_012469421.1">
    <property type="nucleotide sequence ID" value="NZ_FUWR01000009.1"/>
</dbReference>
<dbReference type="NCBIfam" id="NF004123">
    <property type="entry name" value="PRK05610.1"/>
    <property type="match status" value="1"/>
</dbReference>
<dbReference type="Gene3D" id="2.40.50.140">
    <property type="entry name" value="Nucleic acid-binding proteins"/>
    <property type="match status" value="1"/>
</dbReference>
<dbReference type="GO" id="GO:0006412">
    <property type="term" value="P:translation"/>
    <property type="evidence" value="ECO:0007669"/>
    <property type="project" value="UniProtKB-UniRule"/>
</dbReference>
<dbReference type="InterPro" id="IPR019979">
    <property type="entry name" value="Ribosomal_uS17_CS"/>
</dbReference>
<dbReference type="PROSITE" id="PS00056">
    <property type="entry name" value="RIBOSOMAL_S17"/>
    <property type="match status" value="1"/>
</dbReference>
<keyword evidence="9" id="KW-1185">Reference proteome</keyword>
<dbReference type="OrthoDB" id="9811714at2"/>
<comment type="similarity">
    <text evidence="1 6 7">Belongs to the universal ribosomal protein uS17 family.</text>
</comment>
<reference evidence="9" key="1">
    <citation type="submission" date="2017-02" db="EMBL/GenBank/DDBJ databases">
        <authorList>
            <person name="Varghese N."/>
            <person name="Submissions S."/>
        </authorList>
    </citation>
    <scope>NUCLEOTIDE SEQUENCE [LARGE SCALE GENOMIC DNA]</scope>
    <source>
        <strain evidence="9">ATCC BAA-34</strain>
    </source>
</reference>
<keyword evidence="5 6" id="KW-0687">Ribonucleoprotein</keyword>
<comment type="function">
    <text evidence="6">One of the primary rRNA binding proteins, it binds specifically to the 5'-end of 16S ribosomal RNA.</text>
</comment>
<evidence type="ECO:0000256" key="1">
    <source>
        <dbReference type="ARBA" id="ARBA00010254"/>
    </source>
</evidence>
<evidence type="ECO:0000313" key="9">
    <source>
        <dbReference type="Proteomes" id="UP000190102"/>
    </source>
</evidence>
<dbReference type="GO" id="GO:0003735">
    <property type="term" value="F:structural constituent of ribosome"/>
    <property type="evidence" value="ECO:0007669"/>
    <property type="project" value="UniProtKB-UniRule"/>
</dbReference>
<proteinExistence type="inferred from homology"/>
<dbReference type="Proteomes" id="UP000190102">
    <property type="component" value="Unassembled WGS sequence"/>
</dbReference>